<dbReference type="KEGG" id="rpe:RPE_1686"/>
<proteinExistence type="predicted"/>
<organism evidence="1">
    <name type="scientific">Rhodopseudomonas palustris (strain BisA53)</name>
    <dbReference type="NCBI Taxonomy" id="316055"/>
    <lineage>
        <taxon>Bacteria</taxon>
        <taxon>Pseudomonadati</taxon>
        <taxon>Pseudomonadota</taxon>
        <taxon>Alphaproteobacteria</taxon>
        <taxon>Hyphomicrobiales</taxon>
        <taxon>Nitrobacteraceae</taxon>
        <taxon>Rhodopseudomonas</taxon>
    </lineage>
</organism>
<dbReference type="EMBL" id="CP000463">
    <property type="protein sequence ID" value="ABJ05635.1"/>
    <property type="molecule type" value="Genomic_DNA"/>
</dbReference>
<accession>Q07QZ9</accession>
<gene>
    <name evidence="1" type="ordered locus">RPE_1686</name>
</gene>
<name>Q07QZ9_RHOP5</name>
<dbReference type="AlphaFoldDB" id="Q07QZ9"/>
<sequence length="149" mass="15912">MRAFLFARLPRGCGAPLSHVIAGLDPAIHLDDVLVASSFELDARVKPAHDAEFGSAFGAKRIRISNSPCACYQAHLRILATPLRPSGAGRSRPSRMRGGGAPHGAGVVVRGFVDRLAKAINFAARRLAARHRRRFWAIRSVLPGTGAGN</sequence>
<evidence type="ECO:0000313" key="1">
    <source>
        <dbReference type="EMBL" id="ABJ05635.1"/>
    </source>
</evidence>
<dbReference type="HOGENOM" id="CLU_1748241_0_0_5"/>
<protein>
    <submittedName>
        <fullName evidence="1">Uncharacterized protein</fullName>
    </submittedName>
</protein>
<reference evidence="1" key="1">
    <citation type="submission" date="2006-09" db="EMBL/GenBank/DDBJ databases">
        <title>Complete sequence of Rhodopseudomonas palustris BisA53.</title>
        <authorList>
            <consortium name="US DOE Joint Genome Institute"/>
            <person name="Copeland A."/>
            <person name="Lucas S."/>
            <person name="Lapidus A."/>
            <person name="Barry K."/>
            <person name="Detter J.C."/>
            <person name="Glavina del Rio T."/>
            <person name="Hammon N."/>
            <person name="Israni S."/>
            <person name="Dalin E."/>
            <person name="Tice H."/>
            <person name="Pitluck S."/>
            <person name="Chain P."/>
            <person name="Malfatti S."/>
            <person name="Shin M."/>
            <person name="Vergez L."/>
            <person name="Schmutz J."/>
            <person name="Larimer F."/>
            <person name="Land M."/>
            <person name="Hauser L."/>
            <person name="Pelletier D.A."/>
            <person name="Kyrpides N."/>
            <person name="Kim E."/>
            <person name="Harwood C.S."/>
            <person name="Oda Y."/>
            <person name="Richardson P."/>
        </authorList>
    </citation>
    <scope>NUCLEOTIDE SEQUENCE [LARGE SCALE GENOMIC DNA]</scope>
    <source>
        <strain evidence="1">BisA53</strain>
    </source>
</reference>